<dbReference type="Proteomes" id="UP000011835">
    <property type="component" value="Chromosome"/>
</dbReference>
<dbReference type="PATRIC" id="fig|1254439.12.peg.1499"/>
<reference evidence="1 2" key="1">
    <citation type="journal article" date="2013" name="Genome Announc.">
        <title>Complete Genome Sequence of the Probiotic Bifidobacterium thermophilum Strain RBL67.</title>
        <authorList>
            <person name="Jans C."/>
            <person name="Lacroix C."/>
            <person name="Follador R."/>
            <person name="Stevens M.J."/>
        </authorList>
    </citation>
    <scope>NUCLEOTIDE SEQUENCE [LARGE SCALE GENOMIC DNA]</scope>
    <source>
        <strain evidence="1 2">RBL67</strain>
    </source>
</reference>
<protein>
    <submittedName>
        <fullName evidence="1">Uncharacterized protein</fullName>
    </submittedName>
</protein>
<sequence>MIIVQLLRTHCEITAKSISARRLELIASSCDRRIGAEAAWPTDTLSGSRLP</sequence>
<evidence type="ECO:0000313" key="2">
    <source>
        <dbReference type="Proteomes" id="UP000011835"/>
    </source>
</evidence>
<organism evidence="1 2">
    <name type="scientific">Bifidobacterium thermophilum RBL67</name>
    <dbReference type="NCBI Taxonomy" id="1254439"/>
    <lineage>
        <taxon>Bacteria</taxon>
        <taxon>Bacillati</taxon>
        <taxon>Actinomycetota</taxon>
        <taxon>Actinomycetes</taxon>
        <taxon>Bifidobacteriales</taxon>
        <taxon>Bifidobacteriaceae</taxon>
        <taxon>Bifidobacterium</taxon>
    </lineage>
</organism>
<accession>M4RHX0</accession>
<dbReference type="AlphaFoldDB" id="M4RHX0"/>
<name>M4RHX0_9BIFI</name>
<keyword evidence="2" id="KW-1185">Reference proteome</keyword>
<proteinExistence type="predicted"/>
<dbReference type="HOGENOM" id="CLU_3096135_0_0_11"/>
<dbReference type="KEGG" id="btp:D805_1507"/>
<dbReference type="EMBL" id="CP004346">
    <property type="protein sequence ID" value="AGH41774.1"/>
    <property type="molecule type" value="Genomic_DNA"/>
</dbReference>
<gene>
    <name evidence="1" type="ORF">D805_1507</name>
</gene>
<evidence type="ECO:0000313" key="1">
    <source>
        <dbReference type="EMBL" id="AGH41774.1"/>
    </source>
</evidence>